<dbReference type="Proteomes" id="UP000593567">
    <property type="component" value="Unassembled WGS sequence"/>
</dbReference>
<dbReference type="PROSITE" id="PS51257">
    <property type="entry name" value="PROKAR_LIPOPROTEIN"/>
    <property type="match status" value="1"/>
</dbReference>
<organism evidence="1 2">
    <name type="scientific">Bugula neritina</name>
    <name type="common">Brown bryozoan</name>
    <name type="synonym">Sertularia neritina</name>
    <dbReference type="NCBI Taxonomy" id="10212"/>
    <lineage>
        <taxon>Eukaryota</taxon>
        <taxon>Metazoa</taxon>
        <taxon>Spiralia</taxon>
        <taxon>Lophotrochozoa</taxon>
        <taxon>Bryozoa</taxon>
        <taxon>Gymnolaemata</taxon>
        <taxon>Cheilostomatida</taxon>
        <taxon>Flustrina</taxon>
        <taxon>Buguloidea</taxon>
        <taxon>Bugulidae</taxon>
        <taxon>Bugula</taxon>
    </lineage>
</organism>
<gene>
    <name evidence="1" type="ORF">EB796_019197</name>
</gene>
<accession>A0A7J7J8W8</accession>
<evidence type="ECO:0000313" key="2">
    <source>
        <dbReference type="Proteomes" id="UP000593567"/>
    </source>
</evidence>
<evidence type="ECO:0000313" key="1">
    <source>
        <dbReference type="EMBL" id="KAF6022483.1"/>
    </source>
</evidence>
<sequence>MIRSTKQLPCVATALYITLSCLDQKSGFPYLILTFSISNLIRFRLTSHPLVTAAPISDYCALFREFKPILNMRGILSS</sequence>
<proteinExistence type="predicted"/>
<comment type="caution">
    <text evidence="1">The sequence shown here is derived from an EMBL/GenBank/DDBJ whole genome shotgun (WGS) entry which is preliminary data.</text>
</comment>
<keyword evidence="2" id="KW-1185">Reference proteome</keyword>
<protein>
    <submittedName>
        <fullName evidence="1">Uncharacterized protein</fullName>
    </submittedName>
</protein>
<dbReference type="EMBL" id="VXIV02002845">
    <property type="protein sequence ID" value="KAF6022483.1"/>
    <property type="molecule type" value="Genomic_DNA"/>
</dbReference>
<name>A0A7J7J8W8_BUGNE</name>
<reference evidence="1" key="1">
    <citation type="submission" date="2020-06" db="EMBL/GenBank/DDBJ databases">
        <title>Draft genome of Bugula neritina, a colonial animal packing powerful symbionts and potential medicines.</title>
        <authorList>
            <person name="Rayko M."/>
        </authorList>
    </citation>
    <scope>NUCLEOTIDE SEQUENCE [LARGE SCALE GENOMIC DNA]</scope>
    <source>
        <strain evidence="1">Kwan_BN1</strain>
    </source>
</reference>
<dbReference type="AlphaFoldDB" id="A0A7J7J8W8"/>